<dbReference type="SMART" id="SM00347">
    <property type="entry name" value="HTH_MARR"/>
    <property type="match status" value="1"/>
</dbReference>
<dbReference type="RefSeq" id="WP_058238544.1">
    <property type="nucleotide sequence ID" value="NZ_CYPW01000006.1"/>
</dbReference>
<proteinExistence type="predicted"/>
<organism evidence="7 8">
    <name type="scientific">Shimia marina</name>
    <dbReference type="NCBI Taxonomy" id="321267"/>
    <lineage>
        <taxon>Bacteria</taxon>
        <taxon>Pseudomonadati</taxon>
        <taxon>Pseudomonadota</taxon>
        <taxon>Alphaproteobacteria</taxon>
        <taxon>Rhodobacterales</taxon>
        <taxon>Roseobacteraceae</taxon>
    </lineage>
</organism>
<keyword evidence="3" id="KW-0805">Transcription regulation</keyword>
<dbReference type="STRING" id="321267.SHM7688_00639"/>
<evidence type="ECO:0000313" key="7">
    <source>
        <dbReference type="EMBL" id="CUH51205.1"/>
    </source>
</evidence>
<reference evidence="7 8" key="1">
    <citation type="submission" date="2015-09" db="EMBL/GenBank/DDBJ databases">
        <authorList>
            <consortium name="Swine Surveillance"/>
        </authorList>
    </citation>
    <scope>NUCLEOTIDE SEQUENCE [LARGE SCALE GENOMIC DNA]</scope>
    <source>
        <strain evidence="7 8">CECT 7688</strain>
    </source>
</reference>
<gene>
    <name evidence="7" type="primary">ohrR</name>
    <name evidence="7" type="ORF">SHM7688_00639</name>
</gene>
<dbReference type="InterPro" id="IPR000835">
    <property type="entry name" value="HTH_MarR-typ"/>
</dbReference>
<evidence type="ECO:0000256" key="4">
    <source>
        <dbReference type="ARBA" id="ARBA00023125"/>
    </source>
</evidence>
<dbReference type="InterPro" id="IPR039422">
    <property type="entry name" value="MarR/SlyA-like"/>
</dbReference>
<keyword evidence="8" id="KW-1185">Reference proteome</keyword>
<evidence type="ECO:0000256" key="2">
    <source>
        <dbReference type="ARBA" id="ARBA00022490"/>
    </source>
</evidence>
<dbReference type="GO" id="GO:0005737">
    <property type="term" value="C:cytoplasm"/>
    <property type="evidence" value="ECO:0007669"/>
    <property type="project" value="UniProtKB-SubCell"/>
</dbReference>
<keyword evidence="4" id="KW-0238">DNA-binding</keyword>
<evidence type="ECO:0000256" key="5">
    <source>
        <dbReference type="ARBA" id="ARBA00023163"/>
    </source>
</evidence>
<accession>A0A0P1EL74</accession>
<dbReference type="Gene3D" id="1.10.10.10">
    <property type="entry name" value="Winged helix-like DNA-binding domain superfamily/Winged helix DNA-binding domain"/>
    <property type="match status" value="1"/>
</dbReference>
<dbReference type="PROSITE" id="PS50995">
    <property type="entry name" value="HTH_MARR_2"/>
    <property type="match status" value="1"/>
</dbReference>
<dbReference type="FunFam" id="1.10.10.10:FF:000163">
    <property type="entry name" value="MarR family transcriptional regulator"/>
    <property type="match status" value="1"/>
</dbReference>
<evidence type="ECO:0000313" key="8">
    <source>
        <dbReference type="Proteomes" id="UP000054823"/>
    </source>
</evidence>
<protein>
    <submittedName>
        <fullName evidence="7">Organic hydroperoxide resistance transcriptional regulator</fullName>
    </submittedName>
</protein>
<dbReference type="GO" id="GO:0003677">
    <property type="term" value="F:DNA binding"/>
    <property type="evidence" value="ECO:0007669"/>
    <property type="project" value="UniProtKB-KW"/>
</dbReference>
<dbReference type="InterPro" id="IPR036390">
    <property type="entry name" value="WH_DNA-bd_sf"/>
</dbReference>
<keyword evidence="5" id="KW-0804">Transcription</keyword>
<sequence>MSSDAHSILDRMLCFEVYSTEHAFARLYKALLAPYGLTYPQFLVLVLLWEQCPQTVNGLGGQLGLQSSTLTPLLKRMEKAGLVVRTRDPEDERRVRVSVTAAGKALRANVHDIGRCVADATGMEEAELFDLMRSLRRLRGGLQGSVLTGVSLSD</sequence>
<keyword evidence="2" id="KW-0963">Cytoplasm</keyword>
<dbReference type="EMBL" id="CYPW01000006">
    <property type="protein sequence ID" value="CUH51205.1"/>
    <property type="molecule type" value="Genomic_DNA"/>
</dbReference>
<dbReference type="GO" id="GO:0003700">
    <property type="term" value="F:DNA-binding transcription factor activity"/>
    <property type="evidence" value="ECO:0007669"/>
    <property type="project" value="InterPro"/>
</dbReference>
<dbReference type="Pfam" id="PF01047">
    <property type="entry name" value="MarR"/>
    <property type="match status" value="1"/>
</dbReference>
<dbReference type="SUPFAM" id="SSF46785">
    <property type="entry name" value="Winged helix' DNA-binding domain"/>
    <property type="match status" value="1"/>
</dbReference>
<dbReference type="OrthoDB" id="9806864at2"/>
<dbReference type="AlphaFoldDB" id="A0A0P1EL74"/>
<evidence type="ECO:0000256" key="3">
    <source>
        <dbReference type="ARBA" id="ARBA00023015"/>
    </source>
</evidence>
<feature type="domain" description="HTH marR-type" evidence="6">
    <location>
        <begin position="10"/>
        <end position="137"/>
    </location>
</feature>
<dbReference type="Proteomes" id="UP000054823">
    <property type="component" value="Unassembled WGS sequence"/>
</dbReference>
<dbReference type="InterPro" id="IPR036388">
    <property type="entry name" value="WH-like_DNA-bd_sf"/>
</dbReference>
<dbReference type="PANTHER" id="PTHR33164">
    <property type="entry name" value="TRANSCRIPTIONAL REGULATOR, MARR FAMILY"/>
    <property type="match status" value="1"/>
</dbReference>
<evidence type="ECO:0000256" key="1">
    <source>
        <dbReference type="ARBA" id="ARBA00004496"/>
    </source>
</evidence>
<dbReference type="GO" id="GO:0006950">
    <property type="term" value="P:response to stress"/>
    <property type="evidence" value="ECO:0007669"/>
    <property type="project" value="TreeGrafter"/>
</dbReference>
<dbReference type="PANTHER" id="PTHR33164:SF5">
    <property type="entry name" value="ORGANIC HYDROPEROXIDE RESISTANCE TRANSCRIPTIONAL REGULATOR"/>
    <property type="match status" value="1"/>
</dbReference>
<comment type="subcellular location">
    <subcellularLocation>
        <location evidence="1">Cytoplasm</location>
    </subcellularLocation>
</comment>
<name>A0A0P1EL74_9RHOB</name>
<evidence type="ECO:0000259" key="6">
    <source>
        <dbReference type="PROSITE" id="PS50995"/>
    </source>
</evidence>